<dbReference type="GeneID" id="33557403"/>
<dbReference type="Proteomes" id="UP000193218">
    <property type="component" value="Unassembled WGS sequence"/>
</dbReference>
<feature type="signal peptide" evidence="1">
    <location>
        <begin position="1"/>
        <end position="17"/>
    </location>
</feature>
<keyword evidence="1" id="KW-0732">Signal</keyword>
<feature type="chain" id="PRO_5013186271" description="Secreted protein" evidence="1">
    <location>
        <begin position="18"/>
        <end position="74"/>
    </location>
</feature>
<dbReference type="InParanoid" id="A0A1Y1UK16"/>
<evidence type="ECO:0000313" key="3">
    <source>
        <dbReference type="Proteomes" id="UP000193218"/>
    </source>
</evidence>
<reference evidence="2 3" key="1">
    <citation type="submission" date="2017-03" db="EMBL/GenBank/DDBJ databases">
        <title>Widespread Adenine N6-methylation of Active Genes in Fungi.</title>
        <authorList>
            <consortium name="DOE Joint Genome Institute"/>
            <person name="Mondo S.J."/>
            <person name="Dannebaum R.O."/>
            <person name="Kuo R.C."/>
            <person name="Louie K.B."/>
            <person name="Bewick A.J."/>
            <person name="Labutti K."/>
            <person name="Haridas S."/>
            <person name="Kuo A."/>
            <person name="Salamov A."/>
            <person name="Ahrendt S.R."/>
            <person name="Lau R."/>
            <person name="Bowen B.P."/>
            <person name="Lipzen A."/>
            <person name="Sullivan W."/>
            <person name="Andreopoulos W.B."/>
            <person name="Clum A."/>
            <person name="Lindquist E."/>
            <person name="Daum C."/>
            <person name="Northen T.R."/>
            <person name="Ramamoorthy G."/>
            <person name="Schmitz R.J."/>
            <person name="Gryganskyi A."/>
            <person name="Culley D."/>
            <person name="Magnuson J."/>
            <person name="James T.Y."/>
            <person name="O'Malley M.A."/>
            <person name="Stajich J.E."/>
            <person name="Spatafora J.W."/>
            <person name="Visel A."/>
            <person name="Grigoriev I.V."/>
        </authorList>
    </citation>
    <scope>NUCLEOTIDE SEQUENCE [LARGE SCALE GENOMIC DNA]</scope>
    <source>
        <strain evidence="2 3">NRRL Y-17943</strain>
    </source>
</reference>
<evidence type="ECO:0000256" key="1">
    <source>
        <dbReference type="SAM" id="SignalP"/>
    </source>
</evidence>
<gene>
    <name evidence="2" type="ORF">BD324DRAFT_623516</name>
</gene>
<organism evidence="2 3">
    <name type="scientific">Kockovaella imperatae</name>
    <dbReference type="NCBI Taxonomy" id="4999"/>
    <lineage>
        <taxon>Eukaryota</taxon>
        <taxon>Fungi</taxon>
        <taxon>Dikarya</taxon>
        <taxon>Basidiomycota</taxon>
        <taxon>Agaricomycotina</taxon>
        <taxon>Tremellomycetes</taxon>
        <taxon>Tremellales</taxon>
        <taxon>Cuniculitremaceae</taxon>
        <taxon>Kockovaella</taxon>
    </lineage>
</organism>
<protein>
    <recommendedName>
        <fullName evidence="4">Secreted protein</fullName>
    </recommendedName>
</protein>
<keyword evidence="3" id="KW-1185">Reference proteome</keyword>
<dbReference type="AlphaFoldDB" id="A0A1Y1UK16"/>
<dbReference type="RefSeq" id="XP_021871831.1">
    <property type="nucleotide sequence ID" value="XM_022015594.1"/>
</dbReference>
<sequence length="74" mass="7877">MHFLMLYLHSNLLLSYSAPSGDGRQRVQSLLLHLKPKSVRRSTTKVLLPTSFACSPASGSAFLASGGISSEGTV</sequence>
<comment type="caution">
    <text evidence="2">The sequence shown here is derived from an EMBL/GenBank/DDBJ whole genome shotgun (WGS) entry which is preliminary data.</text>
</comment>
<proteinExistence type="predicted"/>
<evidence type="ECO:0008006" key="4">
    <source>
        <dbReference type="Google" id="ProtNLM"/>
    </source>
</evidence>
<dbReference type="EMBL" id="NBSH01000005">
    <property type="protein sequence ID" value="ORX37844.1"/>
    <property type="molecule type" value="Genomic_DNA"/>
</dbReference>
<accession>A0A1Y1UK16</accession>
<evidence type="ECO:0000313" key="2">
    <source>
        <dbReference type="EMBL" id="ORX37844.1"/>
    </source>
</evidence>
<name>A0A1Y1UK16_9TREE</name>